<organism evidence="5 6">
    <name type="scientific">Dyella caseinilytica</name>
    <dbReference type="NCBI Taxonomy" id="1849581"/>
    <lineage>
        <taxon>Bacteria</taxon>
        <taxon>Pseudomonadati</taxon>
        <taxon>Pseudomonadota</taxon>
        <taxon>Gammaproteobacteria</taxon>
        <taxon>Lysobacterales</taxon>
        <taxon>Rhodanobacteraceae</taxon>
        <taxon>Dyella</taxon>
    </lineage>
</organism>
<evidence type="ECO:0000313" key="5">
    <source>
        <dbReference type="EMBL" id="QRN52529.1"/>
    </source>
</evidence>
<evidence type="ECO:0000256" key="1">
    <source>
        <dbReference type="ARBA" id="ARBA00022729"/>
    </source>
</evidence>
<dbReference type="Pfam" id="PF05426">
    <property type="entry name" value="Alginate_lyase"/>
    <property type="match status" value="1"/>
</dbReference>
<evidence type="ECO:0000259" key="4">
    <source>
        <dbReference type="Pfam" id="PF05426"/>
    </source>
</evidence>
<dbReference type="InterPro" id="IPR008397">
    <property type="entry name" value="Alginate_lyase_dom"/>
</dbReference>
<keyword evidence="1 3" id="KW-0732">Signal</keyword>
<sequence>MGRVSWRLRLLCIAAVVAMSMGNPSLHAAHALRSPWDGAVAVHASSPADTCAQPASLPQGIATSDYYSDAAHSIVDPARLHAYEQSVKVWHDAAQSVDRMADRYRATGDVSLAACVATWLDSFAGTGALTGTMSSNQSTYVQGWMLGSFAIAWLKTRDASSIPAAQRERVGRWLADVAVLNRQYYDRRGAKAKDTDAKNNHRYWAGVAVMAAGIGAGRKDLFDWGVDSSRIGITQITSDGTLPLEMARRARALHYHLFAAAPLVTMAELADANGVDLYGEHDAALARLVRTAVAGIKHPSFFAERAGIAQEPVKLNADDLAWAIPFERRFPDPTLKALLDQLPTRSMLYLGGLPPG</sequence>
<feature type="chain" id="PRO_5045540939" evidence="3">
    <location>
        <begin position="29"/>
        <end position="356"/>
    </location>
</feature>
<proteinExistence type="predicted"/>
<reference evidence="5 6" key="1">
    <citation type="submission" date="2020-10" db="EMBL/GenBank/DDBJ databases">
        <title>Phylogeny of dyella-like bacteria.</title>
        <authorList>
            <person name="Fu J."/>
        </authorList>
    </citation>
    <scope>NUCLEOTIDE SEQUENCE [LARGE SCALE GENOMIC DNA]</scope>
    <source>
        <strain evidence="5 6">DHOB09</strain>
    </source>
</reference>
<evidence type="ECO:0000313" key="6">
    <source>
        <dbReference type="Proteomes" id="UP000663181"/>
    </source>
</evidence>
<keyword evidence="2 5" id="KW-0456">Lyase</keyword>
<dbReference type="InterPro" id="IPR008929">
    <property type="entry name" value="Chondroitin_lyas"/>
</dbReference>
<accession>A0ABX7GQE1</accession>
<dbReference type="EMBL" id="CP064030">
    <property type="protein sequence ID" value="QRN52529.1"/>
    <property type="molecule type" value="Genomic_DNA"/>
</dbReference>
<evidence type="ECO:0000256" key="2">
    <source>
        <dbReference type="ARBA" id="ARBA00023239"/>
    </source>
</evidence>
<protein>
    <submittedName>
        <fullName evidence="5">Alginate lyase family protein</fullName>
    </submittedName>
</protein>
<dbReference type="RefSeq" id="WP_188799776.1">
    <property type="nucleotide sequence ID" value="NZ_BMIZ01000002.1"/>
</dbReference>
<feature type="domain" description="Alginate lyase" evidence="4">
    <location>
        <begin position="65"/>
        <end position="302"/>
    </location>
</feature>
<gene>
    <name evidence="5" type="ORF">ISN74_13760</name>
</gene>
<dbReference type="GO" id="GO:0016829">
    <property type="term" value="F:lyase activity"/>
    <property type="evidence" value="ECO:0007669"/>
    <property type="project" value="UniProtKB-KW"/>
</dbReference>
<evidence type="ECO:0000256" key="3">
    <source>
        <dbReference type="SAM" id="SignalP"/>
    </source>
</evidence>
<name>A0ABX7GQE1_9GAMM</name>
<dbReference type="Proteomes" id="UP000663181">
    <property type="component" value="Chromosome"/>
</dbReference>
<feature type="signal peptide" evidence="3">
    <location>
        <begin position="1"/>
        <end position="28"/>
    </location>
</feature>
<dbReference type="SUPFAM" id="SSF48230">
    <property type="entry name" value="Chondroitin AC/alginate lyase"/>
    <property type="match status" value="1"/>
</dbReference>
<dbReference type="Gene3D" id="1.50.10.100">
    <property type="entry name" value="Chondroitin AC/alginate lyase"/>
    <property type="match status" value="1"/>
</dbReference>
<keyword evidence="6" id="KW-1185">Reference proteome</keyword>